<comment type="caution">
    <text evidence="2">The sequence shown here is derived from an EMBL/GenBank/DDBJ whole genome shotgun (WGS) entry which is preliminary data.</text>
</comment>
<name>A0AAV7UXA0_PLEWA</name>
<feature type="compositionally biased region" description="Polar residues" evidence="1">
    <location>
        <begin position="85"/>
        <end position="96"/>
    </location>
</feature>
<proteinExistence type="predicted"/>
<reference evidence="2" key="1">
    <citation type="journal article" date="2022" name="bioRxiv">
        <title>Sequencing and chromosome-scale assembly of the giantPleurodeles waltlgenome.</title>
        <authorList>
            <person name="Brown T."/>
            <person name="Elewa A."/>
            <person name="Iarovenko S."/>
            <person name="Subramanian E."/>
            <person name="Araus A.J."/>
            <person name="Petzold A."/>
            <person name="Susuki M."/>
            <person name="Suzuki K.-i.T."/>
            <person name="Hayashi T."/>
            <person name="Toyoda A."/>
            <person name="Oliveira C."/>
            <person name="Osipova E."/>
            <person name="Leigh N.D."/>
            <person name="Simon A."/>
            <person name="Yun M.H."/>
        </authorList>
    </citation>
    <scope>NUCLEOTIDE SEQUENCE</scope>
    <source>
        <strain evidence="2">20211129_DDA</strain>
        <tissue evidence="2">Liver</tissue>
    </source>
</reference>
<dbReference type="EMBL" id="JANPWB010000004">
    <property type="protein sequence ID" value="KAJ1192549.1"/>
    <property type="molecule type" value="Genomic_DNA"/>
</dbReference>
<keyword evidence="3" id="KW-1185">Reference proteome</keyword>
<evidence type="ECO:0000313" key="2">
    <source>
        <dbReference type="EMBL" id="KAJ1192549.1"/>
    </source>
</evidence>
<feature type="region of interest" description="Disordered" evidence="1">
    <location>
        <begin position="72"/>
        <end position="126"/>
    </location>
</feature>
<gene>
    <name evidence="2" type="ORF">NDU88_001856</name>
</gene>
<protein>
    <submittedName>
        <fullName evidence="2">Uncharacterized protein</fullName>
    </submittedName>
</protein>
<evidence type="ECO:0000313" key="3">
    <source>
        <dbReference type="Proteomes" id="UP001066276"/>
    </source>
</evidence>
<sequence>MKGGTADAAGAAAWEWLESTGLSTGDTLERAEQAPRAKRSRNKRDRKRNTTYTGPTKCAPDLEQLIRERREAIHTATAMGASPPVSGSDTELSQVTGDRPLTPDRLSEPGLIKGPPVTPATADELI</sequence>
<feature type="compositionally biased region" description="Basic residues" evidence="1">
    <location>
        <begin position="36"/>
        <end position="49"/>
    </location>
</feature>
<dbReference type="Proteomes" id="UP001066276">
    <property type="component" value="Chromosome 2_2"/>
</dbReference>
<dbReference type="AlphaFoldDB" id="A0AAV7UXA0"/>
<accession>A0AAV7UXA0</accession>
<feature type="region of interest" description="Disordered" evidence="1">
    <location>
        <begin position="19"/>
        <end position="60"/>
    </location>
</feature>
<evidence type="ECO:0000256" key="1">
    <source>
        <dbReference type="SAM" id="MobiDB-lite"/>
    </source>
</evidence>
<organism evidence="2 3">
    <name type="scientific">Pleurodeles waltl</name>
    <name type="common">Iberian ribbed newt</name>
    <dbReference type="NCBI Taxonomy" id="8319"/>
    <lineage>
        <taxon>Eukaryota</taxon>
        <taxon>Metazoa</taxon>
        <taxon>Chordata</taxon>
        <taxon>Craniata</taxon>
        <taxon>Vertebrata</taxon>
        <taxon>Euteleostomi</taxon>
        <taxon>Amphibia</taxon>
        <taxon>Batrachia</taxon>
        <taxon>Caudata</taxon>
        <taxon>Salamandroidea</taxon>
        <taxon>Salamandridae</taxon>
        <taxon>Pleurodelinae</taxon>
        <taxon>Pleurodeles</taxon>
    </lineage>
</organism>